<name>A0A495JTC9_9ACTN</name>
<accession>A0A495JTC9</accession>
<gene>
    <name evidence="1" type="ORF">BDK92_5733</name>
</gene>
<organism evidence="1 2">
    <name type="scientific">Micromonospora pisi</name>
    <dbReference type="NCBI Taxonomy" id="589240"/>
    <lineage>
        <taxon>Bacteria</taxon>
        <taxon>Bacillati</taxon>
        <taxon>Actinomycetota</taxon>
        <taxon>Actinomycetes</taxon>
        <taxon>Micromonosporales</taxon>
        <taxon>Micromonosporaceae</taxon>
        <taxon>Micromonospora</taxon>
    </lineage>
</organism>
<reference evidence="1 2" key="1">
    <citation type="submission" date="2018-10" db="EMBL/GenBank/DDBJ databases">
        <title>Sequencing the genomes of 1000 actinobacteria strains.</title>
        <authorList>
            <person name="Klenk H.-P."/>
        </authorList>
    </citation>
    <scope>NUCLEOTIDE SEQUENCE [LARGE SCALE GENOMIC DNA]</scope>
    <source>
        <strain evidence="1 2">DSM 45175</strain>
    </source>
</reference>
<protein>
    <submittedName>
        <fullName evidence="1">Uncharacterized protein</fullName>
    </submittedName>
</protein>
<evidence type="ECO:0000313" key="1">
    <source>
        <dbReference type="EMBL" id="RKR91339.1"/>
    </source>
</evidence>
<dbReference type="Proteomes" id="UP000277671">
    <property type="component" value="Unassembled WGS sequence"/>
</dbReference>
<dbReference type="RefSeq" id="WP_121159456.1">
    <property type="nucleotide sequence ID" value="NZ_RBKT01000001.1"/>
</dbReference>
<dbReference type="EMBL" id="RBKT01000001">
    <property type="protein sequence ID" value="RKR91339.1"/>
    <property type="molecule type" value="Genomic_DNA"/>
</dbReference>
<sequence>MVDDGQAAWRAEHRRAVEVRAEADRQRRARETGQARELVAGFVREAERRELPPSPLSALAPGGARYRTGLVGWYVDVNRTRAVSTAGEFYLLTVPASWRARLTGVTVTPQEPRLVVGEGGRDGESMPLAQLLDRRLAAGPHWP</sequence>
<dbReference type="OrthoDB" id="3254362at2"/>
<keyword evidence="2" id="KW-1185">Reference proteome</keyword>
<evidence type="ECO:0000313" key="2">
    <source>
        <dbReference type="Proteomes" id="UP000277671"/>
    </source>
</evidence>
<comment type="caution">
    <text evidence="1">The sequence shown here is derived from an EMBL/GenBank/DDBJ whole genome shotgun (WGS) entry which is preliminary data.</text>
</comment>
<dbReference type="AlphaFoldDB" id="A0A495JTC9"/>
<proteinExistence type="predicted"/>